<comment type="caution">
    <text evidence="3">The sequence shown here is derived from an EMBL/GenBank/DDBJ whole genome shotgun (WGS) entry which is preliminary data.</text>
</comment>
<name>A0A7D9IHD1_PARCT</name>
<dbReference type="EMBL" id="CACRXK020005256">
    <property type="protein sequence ID" value="CAB4005640.1"/>
    <property type="molecule type" value="Genomic_DNA"/>
</dbReference>
<accession>A0A7D9IHD1</accession>
<feature type="domain" description="VWFA" evidence="2">
    <location>
        <begin position="15"/>
        <end position="106"/>
    </location>
</feature>
<proteinExistence type="predicted"/>
<dbReference type="PANTHER" id="PTHR46478:SF1">
    <property type="entry name" value="VON WILLEBRAND FACTOR A DOMAIN-CONTAINING PROTEIN 3A"/>
    <property type="match status" value="1"/>
</dbReference>
<feature type="compositionally biased region" description="Basic residues" evidence="1">
    <location>
        <begin position="571"/>
        <end position="582"/>
    </location>
</feature>
<dbReference type="PANTHER" id="PTHR46478">
    <property type="entry name" value="VON WILLEBRAND FACTOR A DOMAIN-CONTAINING PROTEIN 3A"/>
    <property type="match status" value="1"/>
</dbReference>
<evidence type="ECO:0000259" key="2">
    <source>
        <dbReference type="Pfam" id="PF13768"/>
    </source>
</evidence>
<gene>
    <name evidence="3" type="ORF">PACLA_8A001266</name>
</gene>
<dbReference type="InterPro" id="IPR036465">
    <property type="entry name" value="vWFA_dom_sf"/>
</dbReference>
<dbReference type="Proteomes" id="UP001152795">
    <property type="component" value="Unassembled WGS sequence"/>
</dbReference>
<feature type="domain" description="VWFA" evidence="2">
    <location>
        <begin position="300"/>
        <end position="434"/>
    </location>
</feature>
<dbReference type="CDD" id="cd00198">
    <property type="entry name" value="vWFA"/>
    <property type="match status" value="1"/>
</dbReference>
<feature type="region of interest" description="Disordered" evidence="1">
    <location>
        <begin position="517"/>
        <end position="626"/>
    </location>
</feature>
<reference evidence="3" key="1">
    <citation type="submission" date="2020-04" db="EMBL/GenBank/DDBJ databases">
        <authorList>
            <person name="Alioto T."/>
            <person name="Alioto T."/>
            <person name="Gomez Garrido J."/>
        </authorList>
    </citation>
    <scope>NUCLEOTIDE SEQUENCE</scope>
    <source>
        <strain evidence="3">A484AB</strain>
    </source>
</reference>
<dbReference type="Pfam" id="PF13768">
    <property type="entry name" value="VWA_3"/>
    <property type="match status" value="2"/>
</dbReference>
<dbReference type="InterPro" id="IPR002035">
    <property type="entry name" value="VWF_A"/>
</dbReference>
<feature type="compositionally biased region" description="Basic and acidic residues" evidence="1">
    <location>
        <begin position="517"/>
        <end position="529"/>
    </location>
</feature>
<feature type="compositionally biased region" description="Pro residues" evidence="1">
    <location>
        <begin position="532"/>
        <end position="546"/>
    </location>
</feature>
<protein>
    <recommendedName>
        <fullName evidence="2">VWFA domain-containing protein</fullName>
    </recommendedName>
</protein>
<organism evidence="3 4">
    <name type="scientific">Paramuricea clavata</name>
    <name type="common">Red gorgonian</name>
    <name type="synonym">Violescent sea-whip</name>
    <dbReference type="NCBI Taxonomy" id="317549"/>
    <lineage>
        <taxon>Eukaryota</taxon>
        <taxon>Metazoa</taxon>
        <taxon>Cnidaria</taxon>
        <taxon>Anthozoa</taxon>
        <taxon>Octocorallia</taxon>
        <taxon>Malacalcyonacea</taxon>
        <taxon>Plexauridae</taxon>
        <taxon>Paramuricea</taxon>
    </lineage>
</organism>
<keyword evidence="4" id="KW-1185">Reference proteome</keyword>
<feature type="compositionally biased region" description="Polar residues" evidence="1">
    <location>
        <begin position="561"/>
        <end position="570"/>
    </location>
</feature>
<dbReference type="OrthoDB" id="299997at2759"/>
<evidence type="ECO:0000256" key="1">
    <source>
        <dbReference type="SAM" id="MobiDB-lite"/>
    </source>
</evidence>
<evidence type="ECO:0000313" key="3">
    <source>
        <dbReference type="EMBL" id="CAB4005640.1"/>
    </source>
</evidence>
<dbReference type="AlphaFoldDB" id="A0A7D9IHD1"/>
<sequence>MWIICFPSIFIFRVNEVRNWVNTLRPSGGCNLLGALRQLVKWKNIDSVVIVLGSSPDQEAELICQYVRQSLAGRQLPFHTVAYNCIAPDNGLLEELAKMSEGRYHCYSSSSNDKIFTGTDLRLLVHEIERAKETMRIIHEMRTGRLDEKIITIASNKPKVPLDILPVSDGTIVQRNKSSGHASLNVENPSFPARTSLDWLKQHGLKARGLNLYQVLAPNAYSYVRGYVSTINKNVKSKVYKKSMAQFPWHDGSIKNVHVDPTLLFVYQEQLDSTVQHYLRRIDWLSTGCRQVFGTFVEQRVIIIIDISVSTRPCFEVLKKCLKVLFEQQMANKKQYNIICFGSTPDMFRSSMVNPSPEYLQASWRWFLNKSCAGSRNFLEAFKMAVENNQDIANKTEVEGIYLISTGPPDSPKDLICSFIKESLAGKDISLHTVYYEDENDSSCYLPGRYASPADTADCLKQMAHAGKGRFHWYKIGDGIVESDDVTVIHGELNKAYNYSQNTGMLLDSVKRSRYPEEKVDSSLEDEKALVPVPPQQKPKPLPPPKQTALSQARLNGIRNRPSTASGHASKTSKKERSKQRPRSAVSSSQDVSVKPLCWKPNSKNSSGSLIPDIPRAASKEKETPGAQRQVFYTEIGNSVGAILKDYPSVVEDKKSSSIRRPIKDIYIPAKDENISTREWMRKYSVSKLKLDLNQLSGGTECSHSKSKVSTINKTVPARYCEIFPTVKVKGVMKHLHLTSRELEEYEAEMEKVMKRYVKRLQWLMSGSRRIFGTVIEKKVVILIDTSCSMAKSMPEIQLQLTGLIWEQLRELNIM</sequence>
<dbReference type="SUPFAM" id="SSF53300">
    <property type="entry name" value="vWA-like"/>
    <property type="match status" value="2"/>
</dbReference>
<evidence type="ECO:0000313" key="4">
    <source>
        <dbReference type="Proteomes" id="UP001152795"/>
    </source>
</evidence>